<evidence type="ECO:0000313" key="2">
    <source>
        <dbReference type="Proteomes" id="UP000295221"/>
    </source>
</evidence>
<accession>A0A4R2GJQ1</accession>
<reference evidence="1 2" key="1">
    <citation type="submission" date="2019-03" db="EMBL/GenBank/DDBJ databases">
        <title>Genomic Encyclopedia of Type Strains, Phase IV (KMG-IV): sequencing the most valuable type-strain genomes for metagenomic binning, comparative biology and taxonomic classification.</title>
        <authorList>
            <person name="Goeker M."/>
        </authorList>
    </citation>
    <scope>NUCLEOTIDE SEQUENCE [LARGE SCALE GENOMIC DNA]</scope>
    <source>
        <strain evidence="1 2">DSM 24179</strain>
    </source>
</reference>
<sequence length="65" mass="7757">MAVCLQIYKQRTCFRKATAFKQKLCLGNVYNLFKFYLSVFYFYVSRACFVGCVLCNCQWVRFVLL</sequence>
<dbReference type="AlphaFoldDB" id="A0A4R2GJQ1"/>
<organism evidence="1 2">
    <name type="scientific">Natronoflexus pectinivorans</name>
    <dbReference type="NCBI Taxonomy" id="682526"/>
    <lineage>
        <taxon>Bacteria</taxon>
        <taxon>Pseudomonadati</taxon>
        <taxon>Bacteroidota</taxon>
        <taxon>Bacteroidia</taxon>
        <taxon>Marinilabiliales</taxon>
        <taxon>Marinilabiliaceae</taxon>
        <taxon>Natronoflexus</taxon>
    </lineage>
</organism>
<comment type="caution">
    <text evidence="1">The sequence shown here is derived from an EMBL/GenBank/DDBJ whole genome shotgun (WGS) entry which is preliminary data.</text>
</comment>
<name>A0A4R2GJQ1_9BACT</name>
<dbReference type="EMBL" id="SLWK01000007">
    <property type="protein sequence ID" value="TCO07630.1"/>
    <property type="molecule type" value="Genomic_DNA"/>
</dbReference>
<dbReference type="Proteomes" id="UP000295221">
    <property type="component" value="Unassembled WGS sequence"/>
</dbReference>
<keyword evidence="2" id="KW-1185">Reference proteome</keyword>
<proteinExistence type="predicted"/>
<gene>
    <name evidence="1" type="ORF">EV194_10714</name>
</gene>
<evidence type="ECO:0000313" key="1">
    <source>
        <dbReference type="EMBL" id="TCO07630.1"/>
    </source>
</evidence>
<protein>
    <submittedName>
        <fullName evidence="1">Uncharacterized protein</fullName>
    </submittedName>
</protein>